<dbReference type="InterPro" id="IPR035906">
    <property type="entry name" value="MetI-like_sf"/>
</dbReference>
<dbReference type="SUPFAM" id="SSF161098">
    <property type="entry name" value="MetI-like"/>
    <property type="match status" value="1"/>
</dbReference>
<keyword evidence="6 7" id="KW-0472">Membrane</keyword>
<keyword evidence="11" id="KW-1185">Reference proteome</keyword>
<feature type="transmembrane region" description="Helical" evidence="7">
    <location>
        <begin position="322"/>
        <end position="345"/>
    </location>
</feature>
<dbReference type="Pfam" id="PF19300">
    <property type="entry name" value="BPD_transp_1_N"/>
    <property type="match status" value="1"/>
</dbReference>
<feature type="transmembrane region" description="Helical" evidence="7">
    <location>
        <begin position="36"/>
        <end position="61"/>
    </location>
</feature>
<dbReference type="Gene3D" id="1.10.3720.10">
    <property type="entry name" value="MetI-like"/>
    <property type="match status" value="1"/>
</dbReference>
<keyword evidence="3" id="KW-1003">Cell membrane</keyword>
<dbReference type="PANTHER" id="PTHR43376:SF1">
    <property type="entry name" value="OLIGOPEPTIDE TRANSPORT SYSTEM PERMEASE PROTEIN"/>
    <property type="match status" value="1"/>
</dbReference>
<feature type="transmembrane region" description="Helical" evidence="7">
    <location>
        <begin position="278"/>
        <end position="302"/>
    </location>
</feature>
<evidence type="ECO:0000256" key="4">
    <source>
        <dbReference type="ARBA" id="ARBA00022692"/>
    </source>
</evidence>
<dbReference type="Proteomes" id="UP001499854">
    <property type="component" value="Unassembled WGS sequence"/>
</dbReference>
<gene>
    <name evidence="10" type="ORF">GCM10009838_64040</name>
</gene>
<evidence type="ECO:0000256" key="7">
    <source>
        <dbReference type="RuleBase" id="RU363032"/>
    </source>
</evidence>
<feature type="domain" description="ABC transmembrane type-1" evidence="9">
    <location>
        <begin position="127"/>
        <end position="345"/>
    </location>
</feature>
<evidence type="ECO:0000256" key="1">
    <source>
        <dbReference type="ARBA" id="ARBA00004651"/>
    </source>
</evidence>
<feature type="region of interest" description="Disordered" evidence="8">
    <location>
        <begin position="1"/>
        <end position="23"/>
    </location>
</feature>
<feature type="transmembrane region" description="Helical" evidence="7">
    <location>
        <begin position="167"/>
        <end position="189"/>
    </location>
</feature>
<comment type="subcellular location">
    <subcellularLocation>
        <location evidence="1 7">Cell membrane</location>
        <topology evidence="1 7">Multi-pass membrane protein</topology>
    </subcellularLocation>
</comment>
<accession>A0ABN2SSC2</accession>
<dbReference type="CDD" id="cd06261">
    <property type="entry name" value="TM_PBP2"/>
    <property type="match status" value="1"/>
</dbReference>
<feature type="transmembrane region" description="Helical" evidence="7">
    <location>
        <begin position="222"/>
        <end position="239"/>
    </location>
</feature>
<proteinExistence type="inferred from homology"/>
<keyword evidence="2 7" id="KW-0813">Transport</keyword>
<evidence type="ECO:0000256" key="5">
    <source>
        <dbReference type="ARBA" id="ARBA00022989"/>
    </source>
</evidence>
<dbReference type="InterPro" id="IPR045621">
    <property type="entry name" value="BPD_transp_1_N"/>
</dbReference>
<name>A0ABN2SSC2_9ACTN</name>
<evidence type="ECO:0000256" key="6">
    <source>
        <dbReference type="ARBA" id="ARBA00023136"/>
    </source>
</evidence>
<keyword evidence="5 7" id="KW-1133">Transmembrane helix</keyword>
<dbReference type="PANTHER" id="PTHR43376">
    <property type="entry name" value="OLIGOPEPTIDE TRANSPORT SYSTEM PERMEASE PROTEIN"/>
    <property type="match status" value="1"/>
</dbReference>
<evidence type="ECO:0000313" key="10">
    <source>
        <dbReference type="EMBL" id="GAA1991700.1"/>
    </source>
</evidence>
<evidence type="ECO:0000313" key="11">
    <source>
        <dbReference type="Proteomes" id="UP001499854"/>
    </source>
</evidence>
<dbReference type="InterPro" id="IPR000515">
    <property type="entry name" value="MetI-like"/>
</dbReference>
<evidence type="ECO:0000259" key="9">
    <source>
        <dbReference type="PROSITE" id="PS50928"/>
    </source>
</evidence>
<dbReference type="PROSITE" id="PS50928">
    <property type="entry name" value="ABC_TM1"/>
    <property type="match status" value="1"/>
</dbReference>
<dbReference type="Pfam" id="PF00528">
    <property type="entry name" value="BPD_transp_1"/>
    <property type="match status" value="1"/>
</dbReference>
<evidence type="ECO:0000256" key="2">
    <source>
        <dbReference type="ARBA" id="ARBA00022448"/>
    </source>
</evidence>
<organism evidence="10 11">
    <name type="scientific">Catenulispora subtropica</name>
    <dbReference type="NCBI Taxonomy" id="450798"/>
    <lineage>
        <taxon>Bacteria</taxon>
        <taxon>Bacillati</taxon>
        <taxon>Actinomycetota</taxon>
        <taxon>Actinomycetes</taxon>
        <taxon>Catenulisporales</taxon>
        <taxon>Catenulisporaceae</taxon>
        <taxon>Catenulispora</taxon>
    </lineage>
</organism>
<sequence length="355" mass="37892">MSITVSALPDAAAAPPPPDGAAAVRRRGPAIPLRYAAGRVGGAAVSMLAVVFTGFFLFRIVPGDPVRAMTRGRPVDADQLAALRHQFGIDKPLVAQFADYAARVARGDLGTSYQYKSSVSGLIGSHVWPTVYLVGTATLIAALLGLRIGVRSAWRHGSRSDRVNTGVALVLWSMPTFWLGLILIVVFAVGVGPIPGMFPTGGMSGANVHGLFPTIWDHLRHLALPCLTLVAVVYAQYLLTMRATLLEEVGADYLTTARAKGLRDDDVRRKHAVPNAMLPAVTLVFLNLGTAVSGSILAETIFSWPGLGSLFYEALTVPDLPLLEGLFIFFSAAVIVMNLLAELLYPILDPRVRTT</sequence>
<evidence type="ECO:0000256" key="8">
    <source>
        <dbReference type="SAM" id="MobiDB-lite"/>
    </source>
</evidence>
<keyword evidence="4 7" id="KW-0812">Transmembrane</keyword>
<reference evidence="10 11" key="1">
    <citation type="journal article" date="2019" name="Int. J. Syst. Evol. Microbiol.">
        <title>The Global Catalogue of Microorganisms (GCM) 10K type strain sequencing project: providing services to taxonomists for standard genome sequencing and annotation.</title>
        <authorList>
            <consortium name="The Broad Institute Genomics Platform"/>
            <consortium name="The Broad Institute Genome Sequencing Center for Infectious Disease"/>
            <person name="Wu L."/>
            <person name="Ma J."/>
        </authorList>
    </citation>
    <scope>NUCLEOTIDE SEQUENCE [LARGE SCALE GENOMIC DNA]</scope>
    <source>
        <strain evidence="10 11">JCM 16013</strain>
    </source>
</reference>
<comment type="similarity">
    <text evidence="7">Belongs to the binding-protein-dependent transport system permease family.</text>
</comment>
<comment type="caution">
    <text evidence="10">The sequence shown here is derived from an EMBL/GenBank/DDBJ whole genome shotgun (WGS) entry which is preliminary data.</text>
</comment>
<dbReference type="EMBL" id="BAAAQM010000046">
    <property type="protein sequence ID" value="GAA1991700.1"/>
    <property type="molecule type" value="Genomic_DNA"/>
</dbReference>
<evidence type="ECO:0000256" key="3">
    <source>
        <dbReference type="ARBA" id="ARBA00022475"/>
    </source>
</evidence>
<feature type="transmembrane region" description="Helical" evidence="7">
    <location>
        <begin position="127"/>
        <end position="146"/>
    </location>
</feature>
<protein>
    <submittedName>
        <fullName evidence="10">ABC transporter permease</fullName>
    </submittedName>
</protein>